<keyword evidence="1" id="KW-0812">Transmembrane</keyword>
<accession>A0ABV9JSG3</accession>
<evidence type="ECO:0000256" key="1">
    <source>
        <dbReference type="SAM" id="Phobius"/>
    </source>
</evidence>
<reference evidence="3" key="1">
    <citation type="journal article" date="2019" name="Int. J. Syst. Evol. Microbiol.">
        <title>The Global Catalogue of Microorganisms (GCM) 10K type strain sequencing project: providing services to taxonomists for standard genome sequencing and annotation.</title>
        <authorList>
            <consortium name="The Broad Institute Genomics Platform"/>
            <consortium name="The Broad Institute Genome Sequencing Center for Infectious Disease"/>
            <person name="Wu L."/>
            <person name="Ma J."/>
        </authorList>
    </citation>
    <scope>NUCLEOTIDE SEQUENCE [LARGE SCALE GENOMIC DNA]</scope>
    <source>
        <strain evidence="3">CCUG 37257</strain>
    </source>
</reference>
<feature type="transmembrane region" description="Helical" evidence="1">
    <location>
        <begin position="41"/>
        <end position="58"/>
    </location>
</feature>
<comment type="caution">
    <text evidence="2">The sequence shown here is derived from an EMBL/GenBank/DDBJ whole genome shotgun (WGS) entry which is preliminary data.</text>
</comment>
<name>A0ABV9JSG3_9BACI</name>
<evidence type="ECO:0000313" key="3">
    <source>
        <dbReference type="Proteomes" id="UP001595988"/>
    </source>
</evidence>
<evidence type="ECO:0000313" key="2">
    <source>
        <dbReference type="EMBL" id="MFC4660720.1"/>
    </source>
</evidence>
<feature type="transmembrane region" description="Helical" evidence="1">
    <location>
        <begin position="6"/>
        <end position="29"/>
    </location>
</feature>
<keyword evidence="1" id="KW-0472">Membrane</keyword>
<sequence length="193" mass="21867">MDIWPILLLTAGLMAFIIYLSVVVSRLFFVKKEAITPGTASLLFISFILVASSFYMVLTEKNGILSLKNMTSSIAEQRNDEGENMQPLNQNNKMKTDLLNACLQRDDIDMLFEAFPFQVLDVSLLEEEWGQQEETLFTETNIVARFSIGDDDVMLIEDAVKGSSEKTLMEQFDWESLDRDVLDSCIAEIGELE</sequence>
<gene>
    <name evidence="2" type="ORF">ACFO3P_00540</name>
</gene>
<dbReference type="Proteomes" id="UP001595988">
    <property type="component" value="Unassembled WGS sequence"/>
</dbReference>
<proteinExistence type="predicted"/>
<organism evidence="2 3">
    <name type="scientific">Oceanobacillus aidingensis</name>
    <dbReference type="NCBI Taxonomy" id="645964"/>
    <lineage>
        <taxon>Bacteria</taxon>
        <taxon>Bacillati</taxon>
        <taxon>Bacillota</taxon>
        <taxon>Bacilli</taxon>
        <taxon>Bacillales</taxon>
        <taxon>Bacillaceae</taxon>
        <taxon>Oceanobacillus</taxon>
    </lineage>
</organism>
<dbReference type="EMBL" id="JBHSFT010000001">
    <property type="protein sequence ID" value="MFC4660720.1"/>
    <property type="molecule type" value="Genomic_DNA"/>
</dbReference>
<keyword evidence="3" id="KW-1185">Reference proteome</keyword>
<protein>
    <submittedName>
        <fullName evidence="2">Uncharacterized protein</fullName>
    </submittedName>
</protein>
<dbReference type="RefSeq" id="WP_379542040.1">
    <property type="nucleotide sequence ID" value="NZ_JBHSFT010000001.1"/>
</dbReference>
<keyword evidence="1" id="KW-1133">Transmembrane helix</keyword>